<dbReference type="STRING" id="631362.Thi970DRAFT_03453"/>
<dbReference type="Gene3D" id="3.40.50.1010">
    <property type="entry name" value="5'-nuclease"/>
    <property type="match status" value="1"/>
</dbReference>
<dbReference type="EMBL" id="JH603170">
    <property type="protein sequence ID" value="EIC19848.1"/>
    <property type="molecule type" value="Genomic_DNA"/>
</dbReference>
<proteinExistence type="predicted"/>
<dbReference type="RefSeq" id="WP_009150251.1">
    <property type="nucleotide sequence ID" value="NZ_CP121471.1"/>
</dbReference>
<dbReference type="eggNOG" id="COG1487">
    <property type="taxonomic scope" value="Bacteria"/>
</dbReference>
<evidence type="ECO:0008006" key="3">
    <source>
        <dbReference type="Google" id="ProtNLM"/>
    </source>
</evidence>
<keyword evidence="2" id="KW-1185">Reference proteome</keyword>
<dbReference type="Proteomes" id="UP000002964">
    <property type="component" value="Unassembled WGS sequence"/>
</dbReference>
<dbReference type="InterPro" id="IPR029060">
    <property type="entry name" value="PIN-like_dom_sf"/>
</dbReference>
<protein>
    <recommendedName>
        <fullName evidence="3">Nucleic acid-binding protein</fullName>
    </recommendedName>
</protein>
<dbReference type="SUPFAM" id="SSF88723">
    <property type="entry name" value="PIN domain-like"/>
    <property type="match status" value="1"/>
</dbReference>
<gene>
    <name evidence="1" type="ORF">Thi970DRAFT_03453</name>
</gene>
<reference evidence="1 2" key="2">
    <citation type="submission" date="2011-11" db="EMBL/GenBank/DDBJ databases">
        <authorList>
            <consortium name="US DOE Joint Genome Institute"/>
            <person name="Lucas S."/>
            <person name="Han J."/>
            <person name="Lapidus A."/>
            <person name="Cheng J.-F."/>
            <person name="Goodwin L."/>
            <person name="Pitluck S."/>
            <person name="Peters L."/>
            <person name="Ovchinnikova G."/>
            <person name="Zhang X."/>
            <person name="Detter J.C."/>
            <person name="Han C."/>
            <person name="Tapia R."/>
            <person name="Land M."/>
            <person name="Hauser L."/>
            <person name="Kyrpides N."/>
            <person name="Ivanova N."/>
            <person name="Pagani I."/>
            <person name="Vogl K."/>
            <person name="Liu Z."/>
            <person name="Overmann J."/>
            <person name="Frigaard N.-U."/>
            <person name="Bryant D."/>
            <person name="Woyke T."/>
        </authorList>
    </citation>
    <scope>NUCLEOTIDE SEQUENCE [LARGE SCALE GENOMIC DNA]</scope>
    <source>
        <strain evidence="1 2">970</strain>
    </source>
</reference>
<dbReference type="OrthoDB" id="329172at2"/>
<evidence type="ECO:0000313" key="1">
    <source>
        <dbReference type="EMBL" id="EIC19848.1"/>
    </source>
</evidence>
<accession>H8Z7D2</accession>
<organism evidence="1 2">
    <name type="scientific">Thiorhodovibrio frisius</name>
    <dbReference type="NCBI Taxonomy" id="631362"/>
    <lineage>
        <taxon>Bacteria</taxon>
        <taxon>Pseudomonadati</taxon>
        <taxon>Pseudomonadota</taxon>
        <taxon>Gammaproteobacteria</taxon>
        <taxon>Chromatiales</taxon>
        <taxon>Chromatiaceae</taxon>
        <taxon>Thiorhodovibrio</taxon>
    </lineage>
</organism>
<reference evidence="2" key="1">
    <citation type="submission" date="2011-06" db="EMBL/GenBank/DDBJ databases">
        <authorList>
            <consortium name="US DOE Joint Genome Institute (JGI-PGF)"/>
            <person name="Lucas S."/>
            <person name="Han J."/>
            <person name="Lapidus A."/>
            <person name="Cheng J.-F."/>
            <person name="Goodwin L."/>
            <person name="Pitluck S."/>
            <person name="Peters L."/>
            <person name="Land M.L."/>
            <person name="Hauser L."/>
            <person name="Vogl K."/>
            <person name="Liu Z."/>
            <person name="Overmann J."/>
            <person name="Frigaard N.-U."/>
            <person name="Bryant D.A."/>
            <person name="Woyke T.J."/>
        </authorList>
    </citation>
    <scope>NUCLEOTIDE SEQUENCE [LARGE SCALE GENOMIC DNA]</scope>
    <source>
        <strain evidence="2">970</strain>
    </source>
</reference>
<dbReference type="AlphaFoldDB" id="H8Z7D2"/>
<dbReference type="HOGENOM" id="CLU_2653374_0_0_6"/>
<sequence length="76" mass="8317">MILVDTAVWIDHLRASDAHLSALLMRANVAMHPMVLGELACGNLKERHKLLALWHNLPQLAAATDAEALDAQRVAI</sequence>
<name>H8Z7D2_9GAMM</name>
<evidence type="ECO:0000313" key="2">
    <source>
        <dbReference type="Proteomes" id="UP000002964"/>
    </source>
</evidence>